<dbReference type="AlphaFoldDB" id="A0A9K3D2F2"/>
<dbReference type="InterPro" id="IPR002575">
    <property type="entry name" value="Aminoglycoside_PTrfase"/>
</dbReference>
<dbReference type="PANTHER" id="PTHR11012:SF30">
    <property type="entry name" value="PROTEIN KINASE-LIKE DOMAIN-CONTAINING"/>
    <property type="match status" value="1"/>
</dbReference>
<protein>
    <recommendedName>
        <fullName evidence="2">Aminoglycoside phosphotransferase domain-containing protein</fullName>
    </recommendedName>
</protein>
<organism evidence="3 4">
    <name type="scientific">Kipferlia bialata</name>
    <dbReference type="NCBI Taxonomy" id="797122"/>
    <lineage>
        <taxon>Eukaryota</taxon>
        <taxon>Metamonada</taxon>
        <taxon>Carpediemonas-like organisms</taxon>
        <taxon>Kipferlia</taxon>
    </lineage>
</organism>
<feature type="region of interest" description="Disordered" evidence="1">
    <location>
        <begin position="1"/>
        <end position="47"/>
    </location>
</feature>
<gene>
    <name evidence="3" type="ORF">KIPB_008783</name>
</gene>
<evidence type="ECO:0000259" key="2">
    <source>
        <dbReference type="Pfam" id="PF01636"/>
    </source>
</evidence>
<dbReference type="Gene3D" id="3.90.1200.10">
    <property type="match status" value="1"/>
</dbReference>
<sequence length="325" mass="35788">MKAPTGAPSLLDGDAVADSGRGTKGCGAKDRSKKGKAKKGRKRDRAPLDNTVIVKHIQLGSVSEDEDREGASYKRKHRSYHVETEFYRSFSSKTTPSCRVPSLLACATSDDGLEMGLVLEDLDSAGFSARRYRMGVADIRACLRWLASFHATFLGVQPGDLWETGTYWHLGTRYILYISLSPSLPLSLSLSPSLSPSRMDEYRAMPRGRLKNQAHKHQTLVHGDAKPANFCFADGTGPEGVAAVDFQYVGKGVGVRDVAYLLYREGDSETEAGYLSDYFQYLRGCIMERHGVKGATLAEEVVAEWTSLYPVAVDDFDRFYAGWGC</sequence>
<dbReference type="OrthoDB" id="411145at2759"/>
<keyword evidence="4" id="KW-1185">Reference proteome</keyword>
<name>A0A9K3D2F2_9EUKA</name>
<accession>A0A9K3D2F2</accession>
<dbReference type="SUPFAM" id="SSF56112">
    <property type="entry name" value="Protein kinase-like (PK-like)"/>
    <property type="match status" value="1"/>
</dbReference>
<dbReference type="EMBL" id="BDIP01002807">
    <property type="protein sequence ID" value="GIQ86856.1"/>
    <property type="molecule type" value="Genomic_DNA"/>
</dbReference>
<reference evidence="3 4" key="1">
    <citation type="journal article" date="2018" name="PLoS ONE">
        <title>The draft genome of Kipferlia bialata reveals reductive genome evolution in fornicate parasites.</title>
        <authorList>
            <person name="Tanifuji G."/>
            <person name="Takabayashi S."/>
            <person name="Kume K."/>
            <person name="Takagi M."/>
            <person name="Nakayama T."/>
            <person name="Kamikawa R."/>
            <person name="Inagaki Y."/>
            <person name="Hashimoto T."/>
        </authorList>
    </citation>
    <scope>NUCLEOTIDE SEQUENCE [LARGE SCALE GENOMIC DNA]</scope>
    <source>
        <strain evidence="3">NY0173</strain>
    </source>
</reference>
<comment type="caution">
    <text evidence="3">The sequence shown here is derived from an EMBL/GenBank/DDBJ whole genome shotgun (WGS) entry which is preliminary data.</text>
</comment>
<dbReference type="PANTHER" id="PTHR11012">
    <property type="entry name" value="PROTEIN KINASE-LIKE DOMAIN-CONTAINING"/>
    <property type="match status" value="1"/>
</dbReference>
<evidence type="ECO:0000313" key="4">
    <source>
        <dbReference type="Proteomes" id="UP000265618"/>
    </source>
</evidence>
<feature type="domain" description="Aminoglycoside phosphotransferase" evidence="2">
    <location>
        <begin position="77"/>
        <end position="282"/>
    </location>
</feature>
<dbReference type="Pfam" id="PF01636">
    <property type="entry name" value="APH"/>
    <property type="match status" value="1"/>
</dbReference>
<dbReference type="Proteomes" id="UP000265618">
    <property type="component" value="Unassembled WGS sequence"/>
</dbReference>
<evidence type="ECO:0000313" key="3">
    <source>
        <dbReference type="EMBL" id="GIQ86856.1"/>
    </source>
</evidence>
<evidence type="ECO:0000256" key="1">
    <source>
        <dbReference type="SAM" id="MobiDB-lite"/>
    </source>
</evidence>
<dbReference type="InterPro" id="IPR011009">
    <property type="entry name" value="Kinase-like_dom_sf"/>
</dbReference>
<feature type="compositionally biased region" description="Basic residues" evidence="1">
    <location>
        <begin position="31"/>
        <end position="44"/>
    </location>
</feature>
<proteinExistence type="predicted"/>